<reference evidence="1 2" key="1">
    <citation type="submission" date="2022-03" db="EMBL/GenBank/DDBJ databases">
        <title>Complete genome analysis of Roseomonas KG 17.1 : a prolific producer of plant growth promoters.</title>
        <authorList>
            <person name="Saadouli I."/>
            <person name="Najjari A."/>
            <person name="Mosbah A."/>
            <person name="Ouzari H.I."/>
        </authorList>
    </citation>
    <scope>NUCLEOTIDE SEQUENCE [LARGE SCALE GENOMIC DNA]</scope>
    <source>
        <strain evidence="1 2">KG17-1</strain>
    </source>
</reference>
<comment type="caution">
    <text evidence="1">The sequence shown here is derived from an EMBL/GenBank/DDBJ whole genome shotgun (WGS) entry which is preliminary data.</text>
</comment>
<evidence type="ECO:0000313" key="1">
    <source>
        <dbReference type="EMBL" id="MCI0752744.1"/>
    </source>
</evidence>
<evidence type="ECO:0000313" key="2">
    <source>
        <dbReference type="Proteomes" id="UP001201985"/>
    </source>
</evidence>
<keyword evidence="2" id="KW-1185">Reference proteome</keyword>
<accession>A0ABS9W0C9</accession>
<gene>
    <name evidence="1" type="ORF">MON41_03050</name>
</gene>
<proteinExistence type="predicted"/>
<dbReference type="EMBL" id="JALBUU010000004">
    <property type="protein sequence ID" value="MCI0752744.1"/>
    <property type="molecule type" value="Genomic_DNA"/>
</dbReference>
<name>A0ABS9W0C9_9PROT</name>
<dbReference type="Proteomes" id="UP001201985">
    <property type="component" value="Unassembled WGS sequence"/>
</dbReference>
<sequence length="64" mass="6991">MTGIVLREAITVNGVSAAMIRKEKPVIFERSIISRHFGLFFPLSPEAGEALPRLEDPSIKPVSA</sequence>
<organism evidence="1 2">
    <name type="scientific">Teichococcus vastitatis</name>
    <dbReference type="NCBI Taxonomy" id="2307076"/>
    <lineage>
        <taxon>Bacteria</taxon>
        <taxon>Pseudomonadati</taxon>
        <taxon>Pseudomonadota</taxon>
        <taxon>Alphaproteobacteria</taxon>
        <taxon>Acetobacterales</taxon>
        <taxon>Roseomonadaceae</taxon>
        <taxon>Roseomonas</taxon>
    </lineage>
</organism>
<protein>
    <submittedName>
        <fullName evidence="1">Uncharacterized protein</fullName>
    </submittedName>
</protein>
<dbReference type="RefSeq" id="WP_241792514.1">
    <property type="nucleotide sequence ID" value="NZ_JALBUU010000004.1"/>
</dbReference>